<feature type="compositionally biased region" description="Basic and acidic residues" evidence="1">
    <location>
        <begin position="402"/>
        <end position="415"/>
    </location>
</feature>
<organism evidence="2 3">
    <name type="scientific">Rhodosorus marinus</name>
    <dbReference type="NCBI Taxonomy" id="101924"/>
    <lineage>
        <taxon>Eukaryota</taxon>
        <taxon>Rhodophyta</taxon>
        <taxon>Stylonematophyceae</taxon>
        <taxon>Stylonematales</taxon>
        <taxon>Stylonemataceae</taxon>
        <taxon>Rhodosorus</taxon>
    </lineage>
</organism>
<dbReference type="AlphaFoldDB" id="A0AAV8V1P0"/>
<evidence type="ECO:0008006" key="4">
    <source>
        <dbReference type="Google" id="ProtNLM"/>
    </source>
</evidence>
<proteinExistence type="predicted"/>
<name>A0AAV8V1P0_9RHOD</name>
<comment type="caution">
    <text evidence="2">The sequence shown here is derived from an EMBL/GenBank/DDBJ whole genome shotgun (WGS) entry which is preliminary data.</text>
</comment>
<feature type="region of interest" description="Disordered" evidence="1">
    <location>
        <begin position="402"/>
        <end position="426"/>
    </location>
</feature>
<protein>
    <recommendedName>
        <fullName evidence="4">Pentacotripeptide-repeat region of PRORP domain-containing protein</fullName>
    </recommendedName>
</protein>
<evidence type="ECO:0000313" key="2">
    <source>
        <dbReference type="EMBL" id="KAJ8908425.1"/>
    </source>
</evidence>
<feature type="region of interest" description="Disordered" evidence="1">
    <location>
        <begin position="63"/>
        <end position="82"/>
    </location>
</feature>
<reference evidence="2 3" key="1">
    <citation type="journal article" date="2023" name="Nat. Commun.">
        <title>Origin of minicircular mitochondrial genomes in red algae.</title>
        <authorList>
            <person name="Lee Y."/>
            <person name="Cho C.H."/>
            <person name="Lee Y.M."/>
            <person name="Park S.I."/>
            <person name="Yang J.H."/>
            <person name="West J.A."/>
            <person name="Bhattacharya D."/>
            <person name="Yoon H.S."/>
        </authorList>
    </citation>
    <scope>NUCLEOTIDE SEQUENCE [LARGE SCALE GENOMIC DNA]</scope>
    <source>
        <strain evidence="2 3">CCMP1338</strain>
        <tissue evidence="2">Whole cell</tissue>
    </source>
</reference>
<keyword evidence="3" id="KW-1185">Reference proteome</keyword>
<accession>A0AAV8V1P0</accession>
<evidence type="ECO:0000256" key="1">
    <source>
        <dbReference type="SAM" id="MobiDB-lite"/>
    </source>
</evidence>
<evidence type="ECO:0000313" key="3">
    <source>
        <dbReference type="Proteomes" id="UP001157974"/>
    </source>
</evidence>
<sequence>MGSRGRLLGSALIRHVFVDAEGVHKCWVNPLSGEVVQKGEFDGVQRSLLSFLDTWGERRQRTSSSLSKATEDLRRQLEGTSSPSTIAASVQNVLGMANSEGETEAAAFLETALEATFDKLDVENLVLLSIADVRRRRYNEALSLLRRARGRSSSLSVYNKHLDSYFMELSRICSPEVMKEHLEVLVGRNSTYPDYQRHLYAAYAHSGRAVEAAEDILRKASSDEIGIHHFPAVIGELRDIRLALLLDSKRAELSIAPTPVYFAAIFRCFNHARERPLFREFLLRFLAEQKRFELGITISIMTAAWNVADLKVGQSVCVWSLKRVLLECLPVPEHYQNAIRLMIARYVGSWSVESLQAAKELCQLIEHRGLMSFEDKPLFADMDKLLSKRQLDVERRTRFVEEMEGARPGNSKERQALVMDTNSNKP</sequence>
<gene>
    <name evidence="2" type="ORF">NDN08_005134</name>
</gene>
<dbReference type="EMBL" id="JAMWBK010000001">
    <property type="protein sequence ID" value="KAJ8908425.1"/>
    <property type="molecule type" value="Genomic_DNA"/>
</dbReference>
<dbReference type="Proteomes" id="UP001157974">
    <property type="component" value="Unassembled WGS sequence"/>
</dbReference>